<feature type="transmembrane region" description="Helical" evidence="1">
    <location>
        <begin position="568"/>
        <end position="601"/>
    </location>
</feature>
<keyword evidence="1" id="KW-0812">Transmembrane</keyword>
<feature type="transmembrane region" description="Helical" evidence="1">
    <location>
        <begin position="608"/>
        <end position="627"/>
    </location>
</feature>
<evidence type="ECO:0000313" key="3">
    <source>
        <dbReference type="Proteomes" id="UP000829069"/>
    </source>
</evidence>
<feature type="transmembrane region" description="Helical" evidence="1">
    <location>
        <begin position="680"/>
        <end position="698"/>
    </location>
</feature>
<dbReference type="PANTHER" id="PTHR43685:SF3">
    <property type="entry name" value="SLR2126 PROTEIN"/>
    <property type="match status" value="1"/>
</dbReference>
<dbReference type="PANTHER" id="PTHR43685">
    <property type="entry name" value="GLYCOSYLTRANSFERASE"/>
    <property type="match status" value="1"/>
</dbReference>
<protein>
    <submittedName>
        <fullName evidence="2">Glycosyltransferase family 2 protein</fullName>
    </submittedName>
</protein>
<feature type="transmembrane region" description="Helical" evidence="1">
    <location>
        <begin position="380"/>
        <end position="398"/>
    </location>
</feature>
<feature type="transmembrane region" description="Helical" evidence="1">
    <location>
        <begin position="710"/>
        <end position="729"/>
    </location>
</feature>
<feature type="transmembrane region" description="Helical" evidence="1">
    <location>
        <begin position="741"/>
        <end position="761"/>
    </location>
</feature>
<proteinExistence type="predicted"/>
<accession>A0ABY3WBD2</accession>
<dbReference type="Pfam" id="PF13641">
    <property type="entry name" value="Glyco_tranf_2_3"/>
    <property type="match status" value="1"/>
</dbReference>
<feature type="transmembrane region" description="Helical" evidence="1">
    <location>
        <begin position="1066"/>
        <end position="1088"/>
    </location>
</feature>
<dbReference type="EMBL" id="CP093326">
    <property type="protein sequence ID" value="UNK47664.1"/>
    <property type="molecule type" value="Genomic_DNA"/>
</dbReference>
<sequence length="1137" mass="118087">MQQQVRVTAVVVAHNGASYLPQTLAALTQQTRPADVYLGVDTGSSDASAELLRTQLPAGTPVTSASGRAGFGAAVRVGLAELPQHAEEGAAVQEWLWLLHDDSAPAPDALEELLLAVETAPSVTIAGCKQVDWDNPRRLVDVGLTVSRWAERLTMIDLDELDQGQYNGRSDFFAVNSAGMLVRRDVFDQLGGFDAALPGTGDDLDLCWRNRLAGHRVVVVPTATVRHATRASDHTTAKAARKAQIHLRLKHAAWWKVPFLWLGALLGGLYSFLASVVAKDPMHGLRQLGATLVALFRPVGYFASRRQAAKTRRTSRAIVRPLMVPQREVWAYRRSLAESLRPELAAGVVGDGSGTDAGSSDQPTGGSDDFAALAAPARTWVGTGLVVAALSLAIVSAVGMFDFFGAPALIGGGLLPLSATVAEIWHNASSWWVSLGSGMSGHGDPFGYVLAVLALLGLGNGSAAVVTLVMLAMPLAAAGAWFAAGALTQRRGLRFWAAIFWASVPAFQVALGTGRLGALIAHLLIPWAVLGLLRATGSAVQRVDANRPLLAHERVHKPGINGNPSWTAAAAAGLCLAGITASAPALLPVAVVFIVILVLSLGRRAKTVWWSLVPPLALALPMGIAALNEPRALLSDPGLPLAFNAAPLWQQLMGFPLAFGPADGLAGAALLEDLAHGPWALVYALVAAVPMLVLAVAGAIGGDGAARARLLWLGAFLTLAASYASSMLATAVAPGAVVTPFTGPFVSVAMFLLLGAALIAGNRMQLGMASWGRSRSGLRRTVAVAAVVLLGLGPVVGLAHWLVPQFTGYTASTEARTLTDFGTQMSVAPGADRTLPATAADRGTGPEQARALVLTAGTGGTVTAAVMHGSGTTLDQLSTIYAARSLNGPLTEAEVGADDDADAELRNTVAVIVAGTGVDPRASLVRLGVDFVVLQESDTAAELLAGRIDAVPGLTSVGRTDAGWLWRVVGKTADDGTEAGAQTARVRLVDANGTLLQSVPSEWTAAGGEIPAGESGRRLILAERKDPGWTATLNGQRLEASADGWAQAFEVPAAAGTVKIGYASPWSPWTGILQVLAIGLTVLLAIPIPARRRFTPRRIDHIKTTGADASTAELQRAAFEDPDDGATAALAGKGQQR</sequence>
<reference evidence="2 3" key="1">
    <citation type="submission" date="2022-03" db="EMBL/GenBank/DDBJ databases">
        <title>Isotopic signatures of nitrous oxide derived from detoxification processes.</title>
        <authorList>
            <person name="Behrendt U."/>
            <person name="Buchen C."/>
            <person name="Well R."/>
            <person name="Ulrich A."/>
            <person name="Rohe L."/>
            <person name="Kolb S."/>
            <person name="Schloter M."/>
            <person name="Horn M.A."/>
            <person name="Augustin J."/>
        </authorList>
    </citation>
    <scope>NUCLEOTIDE SEQUENCE [LARGE SCALE GENOMIC DNA]</scope>
    <source>
        <strain evidence="2 3">S4-C24</strain>
    </source>
</reference>
<feature type="transmembrane region" description="Helical" evidence="1">
    <location>
        <begin position="257"/>
        <end position="278"/>
    </location>
</feature>
<dbReference type="InterPro" id="IPR029044">
    <property type="entry name" value="Nucleotide-diphossugar_trans"/>
</dbReference>
<keyword evidence="1" id="KW-0472">Membrane</keyword>
<feature type="transmembrane region" description="Helical" evidence="1">
    <location>
        <begin position="782"/>
        <end position="803"/>
    </location>
</feature>
<dbReference type="InterPro" id="IPR050834">
    <property type="entry name" value="Glycosyltransf_2"/>
</dbReference>
<feature type="transmembrane region" description="Helical" evidence="1">
    <location>
        <begin position="284"/>
        <end position="303"/>
    </location>
</feature>
<name>A0ABY3WBD2_9MICC</name>
<evidence type="ECO:0000256" key="1">
    <source>
        <dbReference type="SAM" id="Phobius"/>
    </source>
</evidence>
<organism evidence="2 3">
    <name type="scientific">Arthrobacter sulfonylureivorans</name>
    <dbReference type="NCBI Taxonomy" id="2486855"/>
    <lineage>
        <taxon>Bacteria</taxon>
        <taxon>Bacillati</taxon>
        <taxon>Actinomycetota</taxon>
        <taxon>Actinomycetes</taxon>
        <taxon>Micrococcales</taxon>
        <taxon>Micrococcaceae</taxon>
        <taxon>Arthrobacter</taxon>
    </lineage>
</organism>
<keyword evidence="3" id="KW-1185">Reference proteome</keyword>
<feature type="transmembrane region" description="Helical" evidence="1">
    <location>
        <begin position="493"/>
        <end position="511"/>
    </location>
</feature>
<keyword evidence="1" id="KW-1133">Transmembrane helix</keyword>
<dbReference type="Proteomes" id="UP000829069">
    <property type="component" value="Chromosome"/>
</dbReference>
<gene>
    <name evidence="2" type="ORF">MNQ99_13760</name>
</gene>
<dbReference type="Gene3D" id="3.90.550.10">
    <property type="entry name" value="Spore Coat Polysaccharide Biosynthesis Protein SpsA, Chain A"/>
    <property type="match status" value="1"/>
</dbReference>
<evidence type="ECO:0000313" key="2">
    <source>
        <dbReference type="EMBL" id="UNK47664.1"/>
    </source>
</evidence>
<dbReference type="SUPFAM" id="SSF53448">
    <property type="entry name" value="Nucleotide-diphospho-sugar transferases"/>
    <property type="match status" value="1"/>
</dbReference>